<feature type="domain" description="DNA-binding protein H-NS-like C-terminal" evidence="6">
    <location>
        <begin position="67"/>
        <end position="112"/>
    </location>
</feature>
<dbReference type="Gene3D" id="4.10.430.10">
    <property type="entry name" value="Histone-like protein H-NS, C-terminal domain"/>
    <property type="match status" value="1"/>
</dbReference>
<dbReference type="EMBL" id="QEWW01000006">
    <property type="protein sequence ID" value="PWD84004.1"/>
    <property type="molecule type" value="Genomic_DNA"/>
</dbReference>
<comment type="caution">
    <text evidence="7">The sequence shown here is derived from an EMBL/GenBank/DDBJ whole genome shotgun (WGS) entry which is preliminary data.</text>
</comment>
<dbReference type="InterPro" id="IPR027444">
    <property type="entry name" value="H-NS_C_dom"/>
</dbReference>
<dbReference type="SUPFAM" id="SSF81273">
    <property type="entry name" value="H-NS histone-like proteins"/>
    <property type="match status" value="1"/>
</dbReference>
<proteinExistence type="inferred from homology"/>
<feature type="region of interest" description="Disordered" evidence="5">
    <location>
        <begin position="71"/>
        <end position="90"/>
    </location>
</feature>
<dbReference type="GO" id="GO:0009295">
    <property type="term" value="C:nucleoid"/>
    <property type="evidence" value="ECO:0007669"/>
    <property type="project" value="UniProtKB-SubCell"/>
</dbReference>
<keyword evidence="4" id="KW-0238">DNA-binding</keyword>
<accession>A0A2U2ALB3</accession>
<evidence type="ECO:0000256" key="3">
    <source>
        <dbReference type="ARBA" id="ARBA00022490"/>
    </source>
</evidence>
<dbReference type="GO" id="GO:0001217">
    <property type="term" value="F:DNA-binding transcription repressor activity"/>
    <property type="evidence" value="ECO:0007669"/>
    <property type="project" value="TreeGrafter"/>
</dbReference>
<dbReference type="GO" id="GO:0003680">
    <property type="term" value="F:minor groove of adenine-thymine-rich DNA binding"/>
    <property type="evidence" value="ECO:0007669"/>
    <property type="project" value="TreeGrafter"/>
</dbReference>
<dbReference type="PANTHER" id="PTHR38097:SF2">
    <property type="entry name" value="DNA-BINDING PROTEIN STPA"/>
    <property type="match status" value="1"/>
</dbReference>
<comment type="subcellular location">
    <subcellularLocation>
        <location evidence="1">Cytoplasm</location>
        <location evidence="1">Nucleoid</location>
    </subcellularLocation>
</comment>
<dbReference type="Pfam" id="PF00816">
    <property type="entry name" value="Histone_HNS"/>
    <property type="match status" value="1"/>
</dbReference>
<dbReference type="InterPro" id="IPR037150">
    <property type="entry name" value="H-NS_C_dom_sf"/>
</dbReference>
<protein>
    <submittedName>
        <fullName evidence="7">Transcriptional regulator</fullName>
    </submittedName>
</protein>
<dbReference type="PANTHER" id="PTHR38097">
    <property type="match status" value="1"/>
</dbReference>
<organism evidence="7 8">
    <name type="scientific">Ignatzschineria cameli</name>
    <dbReference type="NCBI Taxonomy" id="2182793"/>
    <lineage>
        <taxon>Bacteria</taxon>
        <taxon>Pseudomonadati</taxon>
        <taxon>Pseudomonadota</taxon>
        <taxon>Gammaproteobacteria</taxon>
        <taxon>Cardiobacteriales</taxon>
        <taxon>Ignatzschineriaceae</taxon>
        <taxon>Ignatzschineria</taxon>
    </lineage>
</organism>
<reference evidence="8" key="1">
    <citation type="submission" date="2018-05" db="EMBL/GenBank/DDBJ databases">
        <title>Ignatzschineria dubaiensis sp. nov., isolated from necrotic foot tissues of dromedaries (Camelus dromedarius) and associated maggots in Dubai, United Arab Emirates.</title>
        <authorList>
            <person name="Tsang C.C."/>
            <person name="Tang J.Y.M."/>
            <person name="Fong J.Y.H."/>
            <person name="Kinne J."/>
            <person name="Lee H.H."/>
            <person name="Joseph M."/>
            <person name="Jose S."/>
            <person name="Schuster R.K."/>
            <person name="Tang Y."/>
            <person name="Sivakumar S."/>
            <person name="Chen J.H.K."/>
            <person name="Teng J.L.L."/>
            <person name="Lau S.K.P."/>
            <person name="Wernery U."/>
            <person name="Woo P.C.Y."/>
        </authorList>
    </citation>
    <scope>NUCLEOTIDE SEQUENCE [LARGE SCALE GENOMIC DNA]</scope>
    <source>
        <strain evidence="8">UAE-HKU57</strain>
    </source>
</reference>
<dbReference type="AlphaFoldDB" id="A0A2U2ALB3"/>
<name>A0A2U2ALB3_9GAMM</name>
<evidence type="ECO:0000256" key="2">
    <source>
        <dbReference type="ARBA" id="ARBA00010610"/>
    </source>
</evidence>
<gene>
    <name evidence="7" type="ORF">DC077_08310</name>
</gene>
<evidence type="ECO:0000256" key="5">
    <source>
        <dbReference type="SAM" id="MobiDB-lite"/>
    </source>
</evidence>
<sequence>MEKKVMKEIDLNLNGLTIDKMENLITELSQEIETRRAAEAEQVRKEIEKLLDHSGLSFHDVFKDKVDRKGRKVPMKYGNPDNPEQLWSGRGKMPLWMKEKVEAGAKKEDFLLPEFR</sequence>
<dbReference type="GO" id="GO:0003681">
    <property type="term" value="F:bent DNA binding"/>
    <property type="evidence" value="ECO:0007669"/>
    <property type="project" value="TreeGrafter"/>
</dbReference>
<dbReference type="GO" id="GO:0000976">
    <property type="term" value="F:transcription cis-regulatory region binding"/>
    <property type="evidence" value="ECO:0007669"/>
    <property type="project" value="TreeGrafter"/>
</dbReference>
<evidence type="ECO:0000313" key="8">
    <source>
        <dbReference type="Proteomes" id="UP000245059"/>
    </source>
</evidence>
<evidence type="ECO:0000256" key="1">
    <source>
        <dbReference type="ARBA" id="ARBA00004453"/>
    </source>
</evidence>
<dbReference type="GO" id="GO:0032993">
    <property type="term" value="C:protein-DNA complex"/>
    <property type="evidence" value="ECO:0007669"/>
    <property type="project" value="TreeGrafter"/>
</dbReference>
<dbReference type="Proteomes" id="UP000245059">
    <property type="component" value="Unassembled WGS sequence"/>
</dbReference>
<evidence type="ECO:0000256" key="4">
    <source>
        <dbReference type="ARBA" id="ARBA00023125"/>
    </source>
</evidence>
<comment type="similarity">
    <text evidence="2">Belongs to the histone-like protein H-NS family.</text>
</comment>
<evidence type="ECO:0000259" key="6">
    <source>
        <dbReference type="SMART" id="SM00528"/>
    </source>
</evidence>
<dbReference type="GO" id="GO:0005829">
    <property type="term" value="C:cytosol"/>
    <property type="evidence" value="ECO:0007669"/>
    <property type="project" value="TreeGrafter"/>
</dbReference>
<keyword evidence="3" id="KW-0963">Cytoplasm</keyword>
<dbReference type="SMART" id="SM00528">
    <property type="entry name" value="HNS"/>
    <property type="match status" value="1"/>
</dbReference>
<evidence type="ECO:0000313" key="7">
    <source>
        <dbReference type="EMBL" id="PWD84004.1"/>
    </source>
</evidence>